<sequence length="121" mass="13373">MPFAARHGKGALWPCLLRLWIEVYSFVVCTGVINVVFVLGGQCQQTTGVLGPWEISQVNHFLGILIRALADASHEQHSLSASQVILNVVGFCATVATTIFFTVYSKRQLKALQKEEELLLE</sequence>
<evidence type="ECO:0000256" key="1">
    <source>
        <dbReference type="SAM" id="Phobius"/>
    </source>
</evidence>
<organism evidence="2 3">
    <name type="scientific">Vitis vinifera</name>
    <name type="common">Grape</name>
    <dbReference type="NCBI Taxonomy" id="29760"/>
    <lineage>
        <taxon>Eukaryota</taxon>
        <taxon>Viridiplantae</taxon>
        <taxon>Streptophyta</taxon>
        <taxon>Embryophyta</taxon>
        <taxon>Tracheophyta</taxon>
        <taxon>Spermatophyta</taxon>
        <taxon>Magnoliopsida</taxon>
        <taxon>eudicotyledons</taxon>
        <taxon>Gunneridae</taxon>
        <taxon>Pentapetalae</taxon>
        <taxon>rosids</taxon>
        <taxon>Vitales</taxon>
        <taxon>Vitaceae</taxon>
        <taxon>Viteae</taxon>
        <taxon>Vitis</taxon>
    </lineage>
</organism>
<comment type="caution">
    <text evidence="2">The sequence shown here is derived from an EMBL/GenBank/DDBJ whole genome shotgun (WGS) entry which is preliminary data.</text>
</comment>
<evidence type="ECO:0000313" key="2">
    <source>
        <dbReference type="EMBL" id="RVW50720.1"/>
    </source>
</evidence>
<gene>
    <name evidence="2" type="ORF">CK203_073299</name>
</gene>
<feature type="transmembrane region" description="Helical" evidence="1">
    <location>
        <begin position="21"/>
        <end position="40"/>
    </location>
</feature>
<keyword evidence="1" id="KW-0472">Membrane</keyword>
<dbReference type="AlphaFoldDB" id="A0A438ESN7"/>
<dbReference type="EMBL" id="QGNW01001194">
    <property type="protein sequence ID" value="RVW50720.1"/>
    <property type="molecule type" value="Genomic_DNA"/>
</dbReference>
<dbReference type="Proteomes" id="UP000288805">
    <property type="component" value="Unassembled WGS sequence"/>
</dbReference>
<evidence type="ECO:0000313" key="3">
    <source>
        <dbReference type="Proteomes" id="UP000288805"/>
    </source>
</evidence>
<proteinExistence type="predicted"/>
<accession>A0A438ESN7</accession>
<keyword evidence="1" id="KW-1133">Transmembrane helix</keyword>
<protein>
    <submittedName>
        <fullName evidence="2">Uncharacterized protein</fullName>
    </submittedName>
</protein>
<feature type="transmembrane region" description="Helical" evidence="1">
    <location>
        <begin position="84"/>
        <end position="104"/>
    </location>
</feature>
<dbReference type="PANTHER" id="PTHR46431:SF7">
    <property type="entry name" value="SNARE ASSOCIATED GOLGI PROTEIN FAMILY"/>
    <property type="match status" value="1"/>
</dbReference>
<keyword evidence="1" id="KW-0812">Transmembrane</keyword>
<name>A0A438ESN7_VITVI</name>
<reference evidence="2 3" key="1">
    <citation type="journal article" date="2018" name="PLoS Genet.">
        <title>Population sequencing reveals clonal diversity and ancestral inbreeding in the grapevine cultivar Chardonnay.</title>
        <authorList>
            <person name="Roach M.J."/>
            <person name="Johnson D.L."/>
            <person name="Bohlmann J."/>
            <person name="van Vuuren H.J."/>
            <person name="Jones S.J."/>
            <person name="Pretorius I.S."/>
            <person name="Schmidt S.A."/>
            <person name="Borneman A.R."/>
        </authorList>
    </citation>
    <scope>NUCLEOTIDE SEQUENCE [LARGE SCALE GENOMIC DNA]</scope>
    <source>
        <strain evidence="3">cv. Chardonnay</strain>
        <tissue evidence="2">Leaf</tissue>
    </source>
</reference>
<dbReference type="PANTHER" id="PTHR46431">
    <property type="entry name" value="EXPRESSED PROTEIN"/>
    <property type="match status" value="1"/>
</dbReference>